<dbReference type="Proteomes" id="UP000814243">
    <property type="component" value="Unassembled WGS sequence"/>
</dbReference>
<accession>A0A922MTU8</accession>
<proteinExistence type="predicted"/>
<dbReference type="EMBL" id="JACEFF010000182">
    <property type="protein sequence ID" value="KAH9642668.1"/>
    <property type="molecule type" value="Genomic_DNA"/>
</dbReference>
<evidence type="ECO:0000313" key="2">
    <source>
        <dbReference type="Proteomes" id="UP000814243"/>
    </source>
</evidence>
<name>A0A922MTU8_SPOEX</name>
<dbReference type="AlphaFoldDB" id="A0A922MTU8"/>
<reference evidence="1" key="1">
    <citation type="journal article" date="2021" name="G3 (Bethesda)">
        <title>Genome and transcriptome analysis of the beet armyworm Spodoptera exigua reveals targets for pest control. .</title>
        <authorList>
            <person name="Simon S."/>
            <person name="Breeschoten T."/>
            <person name="Jansen H.J."/>
            <person name="Dirks R.P."/>
            <person name="Schranz M.E."/>
            <person name="Ros V.I.D."/>
        </authorList>
    </citation>
    <scope>NUCLEOTIDE SEQUENCE</scope>
    <source>
        <strain evidence="1">TB_SE_WUR_2020</strain>
    </source>
</reference>
<gene>
    <name evidence="1" type="ORF">HF086_011025</name>
</gene>
<organism evidence="1 2">
    <name type="scientific">Spodoptera exigua</name>
    <name type="common">Beet armyworm</name>
    <name type="synonym">Noctua fulgens</name>
    <dbReference type="NCBI Taxonomy" id="7107"/>
    <lineage>
        <taxon>Eukaryota</taxon>
        <taxon>Metazoa</taxon>
        <taxon>Ecdysozoa</taxon>
        <taxon>Arthropoda</taxon>
        <taxon>Hexapoda</taxon>
        <taxon>Insecta</taxon>
        <taxon>Pterygota</taxon>
        <taxon>Neoptera</taxon>
        <taxon>Endopterygota</taxon>
        <taxon>Lepidoptera</taxon>
        <taxon>Glossata</taxon>
        <taxon>Ditrysia</taxon>
        <taxon>Noctuoidea</taxon>
        <taxon>Noctuidae</taxon>
        <taxon>Amphipyrinae</taxon>
        <taxon>Spodoptera</taxon>
    </lineage>
</organism>
<comment type="caution">
    <text evidence="1">The sequence shown here is derived from an EMBL/GenBank/DDBJ whole genome shotgun (WGS) entry which is preliminary data.</text>
</comment>
<evidence type="ECO:0000313" key="1">
    <source>
        <dbReference type="EMBL" id="KAH9642668.1"/>
    </source>
</evidence>
<sequence length="124" mass="14880">MRYLKFVQRQLRYHGAEKRLKYLSSLGMFLLPEYRSSDIERHMLRIRGNAALYWGIVFNGDALIEQRIQNYANELKYKLYEEIREDNLERYGLEYLRGADVFPIKIMGKLKTGPKPECQTWRQA</sequence>
<protein>
    <submittedName>
        <fullName evidence="1">Uncharacterized protein</fullName>
    </submittedName>
</protein>